<accession>A0A7Y4DTZ8</accession>
<dbReference type="Pfam" id="PF01494">
    <property type="entry name" value="FAD_binding_3"/>
    <property type="match status" value="1"/>
</dbReference>
<dbReference type="PANTHER" id="PTHR13789:SF309">
    <property type="entry name" value="PUTATIVE (AFU_ORTHOLOGUE AFUA_6G14510)-RELATED"/>
    <property type="match status" value="1"/>
</dbReference>
<proteinExistence type="predicted"/>
<feature type="domain" description="FAD-binding" evidence="3">
    <location>
        <begin position="3"/>
        <end position="330"/>
    </location>
</feature>
<evidence type="ECO:0000259" key="3">
    <source>
        <dbReference type="Pfam" id="PF01494"/>
    </source>
</evidence>
<dbReference type="Proteomes" id="UP000525336">
    <property type="component" value="Unassembled WGS sequence"/>
</dbReference>
<protein>
    <submittedName>
        <fullName evidence="4">NAD(P)-binding protein</fullName>
    </submittedName>
</protein>
<sequence>MRILIVGAGIAGCALYRRLRSQNLSVDIIEKSSTLESEGIAICLPANAMLELKYLDLSDQVTQYAFQVDQVEYALSSGKTLAVASLHKAPLNIAPFVALKKDDLMSVLREGMLDEIQLNTWPIKINQNSTKAVVTLNSGETQEYDLVVAADGIRSGVREMVQPDVPLRSHQITNWRFIAQKPRPGFQPIYYIGHDSAFMIYPISESEVYCYGQINDENGEFSSKPSIEAITSIFENYDTPVAQCVKGLNEEQKIVRGQLKSVQNTDSVFDRVVLVGDALHGCPPSLQQGVGMSLEDINCLADNLEHSPLEVALDNYKKIRSERVAWVVNESNKIIKLATLGRSSIGRLIRNNMIRLKGPANVVSWCKLLKEL</sequence>
<dbReference type="RefSeq" id="WP_171369436.1">
    <property type="nucleotide sequence ID" value="NZ_VTXW01000042.1"/>
</dbReference>
<comment type="caution">
    <text evidence="4">The sequence shown here is derived from an EMBL/GenBank/DDBJ whole genome shotgun (WGS) entry which is preliminary data.</text>
</comment>
<dbReference type="InterPro" id="IPR002938">
    <property type="entry name" value="FAD-bd"/>
</dbReference>
<dbReference type="InterPro" id="IPR036188">
    <property type="entry name" value="FAD/NAD-bd_sf"/>
</dbReference>
<keyword evidence="1" id="KW-0560">Oxidoreductase</keyword>
<dbReference type="SUPFAM" id="SSF51905">
    <property type="entry name" value="FAD/NAD(P)-binding domain"/>
    <property type="match status" value="1"/>
</dbReference>
<evidence type="ECO:0000313" key="4">
    <source>
        <dbReference type="EMBL" id="NOH36280.1"/>
    </source>
</evidence>
<dbReference type="Gene3D" id="3.50.50.60">
    <property type="entry name" value="FAD/NAD(P)-binding domain"/>
    <property type="match status" value="1"/>
</dbReference>
<dbReference type="EMBL" id="VTXW01000042">
    <property type="protein sequence ID" value="NOH36280.1"/>
    <property type="molecule type" value="Genomic_DNA"/>
</dbReference>
<evidence type="ECO:0000256" key="2">
    <source>
        <dbReference type="ARBA" id="ARBA00023033"/>
    </source>
</evidence>
<name>A0A7Y4DTZ8_9VIBR</name>
<keyword evidence="2" id="KW-0503">Monooxygenase</keyword>
<organism evidence="4 5">
    <name type="scientific">Vibrio chagasii</name>
    <dbReference type="NCBI Taxonomy" id="170679"/>
    <lineage>
        <taxon>Bacteria</taxon>
        <taxon>Pseudomonadati</taxon>
        <taxon>Pseudomonadota</taxon>
        <taxon>Gammaproteobacteria</taxon>
        <taxon>Vibrionales</taxon>
        <taxon>Vibrionaceae</taxon>
        <taxon>Vibrio</taxon>
    </lineage>
</organism>
<gene>
    <name evidence="4" type="ORF">F0245_23550</name>
</gene>
<dbReference type="InterPro" id="IPR050493">
    <property type="entry name" value="FAD-dep_Monooxygenase_BioMet"/>
</dbReference>
<reference evidence="4 5" key="1">
    <citation type="submission" date="2019-09" db="EMBL/GenBank/DDBJ databases">
        <title>Draft genome sequencing and comparative genomics of hatchery-associated Vibrios.</title>
        <authorList>
            <person name="Kehlet-Delgado H."/>
            <person name="Mueller R.S."/>
        </authorList>
    </citation>
    <scope>NUCLEOTIDE SEQUENCE [LARGE SCALE GENOMIC DNA]</scope>
    <source>
        <strain evidence="4 5">00-90-10</strain>
    </source>
</reference>
<dbReference type="AlphaFoldDB" id="A0A7Y4DTZ8"/>
<evidence type="ECO:0000256" key="1">
    <source>
        <dbReference type="ARBA" id="ARBA00023002"/>
    </source>
</evidence>
<dbReference type="GO" id="GO:0071949">
    <property type="term" value="F:FAD binding"/>
    <property type="evidence" value="ECO:0007669"/>
    <property type="project" value="InterPro"/>
</dbReference>
<dbReference type="PANTHER" id="PTHR13789">
    <property type="entry name" value="MONOOXYGENASE"/>
    <property type="match status" value="1"/>
</dbReference>
<dbReference type="PRINTS" id="PR00420">
    <property type="entry name" value="RNGMNOXGNASE"/>
</dbReference>
<evidence type="ECO:0000313" key="5">
    <source>
        <dbReference type="Proteomes" id="UP000525336"/>
    </source>
</evidence>
<dbReference type="GO" id="GO:0004497">
    <property type="term" value="F:monooxygenase activity"/>
    <property type="evidence" value="ECO:0007669"/>
    <property type="project" value="UniProtKB-KW"/>
</dbReference>